<keyword evidence="1" id="KW-1133">Transmembrane helix</keyword>
<reference evidence="2 4" key="1">
    <citation type="journal article" date="2014" name="Agronomy (Basel)">
        <title>A Draft Genome Sequence for Ensete ventricosum, the Drought-Tolerant Tree Against Hunger.</title>
        <authorList>
            <person name="Harrison J."/>
            <person name="Moore K.A."/>
            <person name="Paszkiewicz K."/>
            <person name="Jones T."/>
            <person name="Grant M."/>
            <person name="Ambacheew D."/>
            <person name="Muzemil S."/>
            <person name="Studholme D.J."/>
        </authorList>
    </citation>
    <scope>NUCLEOTIDE SEQUENCE [LARGE SCALE GENOMIC DNA]</scope>
</reference>
<feature type="non-terminal residue" evidence="2">
    <location>
        <position position="1"/>
    </location>
</feature>
<evidence type="ECO:0000256" key="1">
    <source>
        <dbReference type="SAM" id="Phobius"/>
    </source>
</evidence>
<dbReference type="Proteomes" id="UP000287651">
    <property type="component" value="Unassembled WGS sequence"/>
</dbReference>
<keyword evidence="1" id="KW-0812">Transmembrane</keyword>
<organism evidence="2 4">
    <name type="scientific">Ensete ventricosum</name>
    <name type="common">Abyssinian banana</name>
    <name type="synonym">Musa ensete</name>
    <dbReference type="NCBI Taxonomy" id="4639"/>
    <lineage>
        <taxon>Eukaryota</taxon>
        <taxon>Viridiplantae</taxon>
        <taxon>Streptophyta</taxon>
        <taxon>Embryophyta</taxon>
        <taxon>Tracheophyta</taxon>
        <taxon>Spermatophyta</taxon>
        <taxon>Magnoliopsida</taxon>
        <taxon>Liliopsida</taxon>
        <taxon>Zingiberales</taxon>
        <taxon>Musaceae</taxon>
        <taxon>Ensete</taxon>
    </lineage>
</organism>
<evidence type="ECO:0000313" key="4">
    <source>
        <dbReference type="Proteomes" id="UP000287651"/>
    </source>
</evidence>
<dbReference type="EMBL" id="KV876452">
    <property type="protein sequence ID" value="RZR74905.1"/>
    <property type="molecule type" value="Genomic_DNA"/>
</dbReference>
<reference evidence="3" key="2">
    <citation type="journal article" date="2018" name="Data Brief">
        <title>Genome sequence data from 17 accessions of Ensete ventricosum, a staple food crop for millions in Ethiopia.</title>
        <authorList>
            <person name="Yemataw Z."/>
            <person name="Muzemil S."/>
            <person name="Ambachew D."/>
            <person name="Tripathi L."/>
            <person name="Tesfaye K."/>
            <person name="Chala A."/>
            <person name="Farbos A."/>
            <person name="O'Neill P."/>
            <person name="Moore K."/>
            <person name="Grant M."/>
            <person name="Studholme D.J."/>
        </authorList>
    </citation>
    <scope>NUCLEOTIDE SEQUENCE [LARGE SCALE GENOMIC DNA]</scope>
    <source>
        <tissue evidence="3">Leaf</tissue>
    </source>
</reference>
<accession>A0A444CGA4</accession>
<proteinExistence type="predicted"/>
<dbReference type="Proteomes" id="UP000290560">
    <property type="component" value="Unassembled WGS sequence"/>
</dbReference>
<name>A0A444CGA4_ENSVE</name>
<sequence>VFGKCPYLCSLFQGMDEDKGPQSRKLYVEVVFMLPDFYFFIYMFIPTFQLAELWPSGSMDNVGIKDAIQRSKERKRAIYGQHKVLISLFIYVTLRI</sequence>
<evidence type="ECO:0000313" key="3">
    <source>
        <dbReference type="EMBL" id="RZR74905.1"/>
    </source>
</evidence>
<dbReference type="AlphaFoldDB" id="A0A444CGA4"/>
<protein>
    <submittedName>
        <fullName evidence="2">Uncharacterized protein</fullName>
    </submittedName>
</protein>
<evidence type="ECO:0000313" key="2">
    <source>
        <dbReference type="EMBL" id="RRT54474.1"/>
    </source>
</evidence>
<feature type="transmembrane region" description="Helical" evidence="1">
    <location>
        <begin position="26"/>
        <end position="45"/>
    </location>
</feature>
<dbReference type="EMBL" id="AMZH03010587">
    <property type="protein sequence ID" value="RRT54474.1"/>
    <property type="molecule type" value="Genomic_DNA"/>
</dbReference>
<gene>
    <name evidence="2" type="ORF">B296_00049159</name>
    <name evidence="3" type="ORF">BHM03_00045936</name>
</gene>
<reference evidence="2" key="3">
    <citation type="submission" date="2018-09" db="EMBL/GenBank/DDBJ databases">
        <authorList>
            <person name="Harrison J."/>
            <person name="Moore K.A."/>
            <person name="Paszkiewicz K."/>
            <person name="Jones T."/>
            <person name="Grant M."/>
            <person name="Ambacheew D."/>
            <person name="Muzemil S."/>
            <person name="Studholme D."/>
        </authorList>
    </citation>
    <scope>NUCLEOTIDE SEQUENCE</scope>
</reference>
<keyword evidence="1" id="KW-0472">Membrane</keyword>